<evidence type="ECO:0000259" key="12">
    <source>
        <dbReference type="PROSITE" id="PS51201"/>
    </source>
</evidence>
<dbReference type="FunFam" id="3.40.50.720:FF:000036">
    <property type="entry name" value="Glutathione-regulated potassium-efflux system protein KefB"/>
    <property type="match status" value="1"/>
</dbReference>
<evidence type="ECO:0000313" key="13">
    <source>
        <dbReference type="EMBL" id="SEG57134.1"/>
    </source>
</evidence>
<dbReference type="InterPro" id="IPR038770">
    <property type="entry name" value="Na+/solute_symporter_sf"/>
</dbReference>
<dbReference type="InterPro" id="IPR006153">
    <property type="entry name" value="Cation/H_exchanger_TM"/>
</dbReference>
<keyword evidence="3" id="KW-0813">Transport</keyword>
<dbReference type="InterPro" id="IPR036291">
    <property type="entry name" value="NAD(P)-bd_dom_sf"/>
</dbReference>
<feature type="transmembrane region" description="Helical" evidence="11">
    <location>
        <begin position="150"/>
        <end position="173"/>
    </location>
</feature>
<comment type="subcellular location">
    <subcellularLocation>
        <location evidence="1">Endomembrane system</location>
        <topology evidence="1">Multi-pass membrane protein</topology>
    </subcellularLocation>
</comment>
<dbReference type="GO" id="GO:1902600">
    <property type="term" value="P:proton transmembrane transport"/>
    <property type="evidence" value="ECO:0007669"/>
    <property type="project" value="InterPro"/>
</dbReference>
<dbReference type="AlphaFoldDB" id="A0AAQ1G8M4"/>
<feature type="transmembrane region" description="Helical" evidence="11">
    <location>
        <begin position="32"/>
        <end position="52"/>
    </location>
</feature>
<keyword evidence="10 11" id="KW-0472">Membrane</keyword>
<keyword evidence="8 11" id="KW-1133">Transmembrane helix</keyword>
<dbReference type="InterPro" id="IPR004771">
    <property type="entry name" value="K/H_exchanger"/>
</dbReference>
<evidence type="ECO:0000256" key="2">
    <source>
        <dbReference type="ARBA" id="ARBA00005551"/>
    </source>
</evidence>
<evidence type="ECO:0000256" key="7">
    <source>
        <dbReference type="ARBA" id="ARBA00022958"/>
    </source>
</evidence>
<dbReference type="RefSeq" id="WP_088276573.1">
    <property type="nucleotide sequence ID" value="NZ_FNVE01000010.1"/>
</dbReference>
<keyword evidence="5" id="KW-0633">Potassium transport</keyword>
<evidence type="ECO:0000256" key="4">
    <source>
        <dbReference type="ARBA" id="ARBA00022449"/>
    </source>
</evidence>
<sequence>MHEPGSILQVVVVLLLATVIAVPLAKRLRLGAVIGYLAAGVIIGPGALALIAHPESMSHVSELGVVLLLFIIGLELSPKRLWVMRRAVFGTGLAQVLLCASVMALLAWLVFAQPLQTALILGLGLALSSTAFGLQLLAERRELNSPHGRQAFAVLLFQDIAAIPLIALIPLLGVQPEGSADGNPLVRTAEVLGSIAVIVIGGRYLLRPLFRVVARTGLQEVSTATALLVVIGTAWLMDMVGVSMALGAFLAGLLLADSEYRHELESQIEPFKGLLLGLFFITVGMQADLSLLASNGSAVALLTALVIGLKLPLIYLVGRSVAGLDSANALRLGLVLAAGGEFAFVVFQLAAGHQLLSPSLHGMLVLAITLSMAITPLLILALSPLLSRAANSIRPVPPEYEQIESDSPRVVISGMGRMGQVIARMMRAQRVPYIALDTSVDSIDMSRSLSADMPIFYGDPLRPEILRAAQVDKAQFFIITSSDPDVTLRTAETVRRLYPAITIIARARNRQHVHKLIDLNVLAVRETFHSSLEMSRQILTGMGLSPEQADSRIARFRRHDEAVLAAQHRVYDDAAAVMQTARQARAELETLFDADRIEVNSVQDAVAGATQTTDADGRQRQ</sequence>
<gene>
    <name evidence="13" type="ORF">SAMN05216586_11029</name>
</gene>
<feature type="transmembrane region" description="Helical" evidence="11">
    <location>
        <begin position="117"/>
        <end position="138"/>
    </location>
</feature>
<evidence type="ECO:0000256" key="1">
    <source>
        <dbReference type="ARBA" id="ARBA00004127"/>
    </source>
</evidence>
<keyword evidence="4" id="KW-0050">Antiport</keyword>
<feature type="transmembrane region" description="Helical" evidence="11">
    <location>
        <begin position="329"/>
        <end position="351"/>
    </location>
</feature>
<protein>
    <submittedName>
        <fullName evidence="13">Glutathione-regulated potassium-efflux system protein KefB</fullName>
    </submittedName>
</protein>
<comment type="caution">
    <text evidence="13">The sequence shown here is derived from an EMBL/GenBank/DDBJ whole genome shotgun (WGS) entry which is preliminary data.</text>
</comment>
<evidence type="ECO:0000256" key="6">
    <source>
        <dbReference type="ARBA" id="ARBA00022692"/>
    </source>
</evidence>
<evidence type="ECO:0000256" key="11">
    <source>
        <dbReference type="SAM" id="Phobius"/>
    </source>
</evidence>
<keyword evidence="9" id="KW-0406">Ion transport</keyword>
<accession>A0AAQ1G8M4</accession>
<evidence type="ECO:0000256" key="9">
    <source>
        <dbReference type="ARBA" id="ARBA00023065"/>
    </source>
</evidence>
<organism evidence="13 14">
    <name type="scientific">Halopseudomonas aestusnigri</name>
    <dbReference type="NCBI Taxonomy" id="857252"/>
    <lineage>
        <taxon>Bacteria</taxon>
        <taxon>Pseudomonadati</taxon>
        <taxon>Pseudomonadota</taxon>
        <taxon>Gammaproteobacteria</taxon>
        <taxon>Pseudomonadales</taxon>
        <taxon>Pseudomonadaceae</taxon>
        <taxon>Halopseudomonas</taxon>
    </lineage>
</organism>
<keyword evidence="7" id="KW-0630">Potassium</keyword>
<dbReference type="PANTHER" id="PTHR46157">
    <property type="entry name" value="K(+) EFFLUX ANTIPORTER 3, CHLOROPLASTIC"/>
    <property type="match status" value="1"/>
</dbReference>
<feature type="transmembrane region" description="Helical" evidence="11">
    <location>
        <begin position="58"/>
        <end position="76"/>
    </location>
</feature>
<dbReference type="Gene3D" id="1.20.1530.20">
    <property type="match status" value="1"/>
</dbReference>
<proteinExistence type="inferred from homology"/>
<dbReference type="PANTHER" id="PTHR46157:SF4">
    <property type="entry name" value="K(+) EFFLUX ANTIPORTER 3, CHLOROPLASTIC"/>
    <property type="match status" value="1"/>
</dbReference>
<feature type="domain" description="RCK N-terminal" evidence="12">
    <location>
        <begin position="407"/>
        <end position="528"/>
    </location>
</feature>
<dbReference type="SUPFAM" id="SSF51735">
    <property type="entry name" value="NAD(P)-binding Rossmann-fold domains"/>
    <property type="match status" value="1"/>
</dbReference>
<keyword evidence="14" id="KW-1185">Reference proteome</keyword>
<dbReference type="Pfam" id="PF00999">
    <property type="entry name" value="Na_H_Exchanger"/>
    <property type="match status" value="1"/>
</dbReference>
<comment type="similarity">
    <text evidence="2">Belongs to the monovalent cation:proton antiporter 2 (CPA2) transporter (TC 2.A.37) family.</text>
</comment>
<dbReference type="Pfam" id="PF02254">
    <property type="entry name" value="TrkA_N"/>
    <property type="match status" value="1"/>
</dbReference>
<feature type="transmembrane region" description="Helical" evidence="11">
    <location>
        <begin position="363"/>
        <end position="386"/>
    </location>
</feature>
<dbReference type="Gene3D" id="3.40.50.720">
    <property type="entry name" value="NAD(P)-binding Rossmann-like Domain"/>
    <property type="match status" value="1"/>
</dbReference>
<dbReference type="GO" id="GO:0005886">
    <property type="term" value="C:plasma membrane"/>
    <property type="evidence" value="ECO:0007669"/>
    <property type="project" value="TreeGrafter"/>
</dbReference>
<dbReference type="GO" id="GO:0008324">
    <property type="term" value="F:monoatomic cation transmembrane transporter activity"/>
    <property type="evidence" value="ECO:0007669"/>
    <property type="project" value="InterPro"/>
</dbReference>
<dbReference type="NCBIfam" id="TIGR00932">
    <property type="entry name" value="2a37"/>
    <property type="match status" value="1"/>
</dbReference>
<dbReference type="EMBL" id="FNVE01000010">
    <property type="protein sequence ID" value="SEG57134.1"/>
    <property type="molecule type" value="Genomic_DNA"/>
</dbReference>
<dbReference type="PROSITE" id="PS51201">
    <property type="entry name" value="RCK_N"/>
    <property type="match status" value="1"/>
</dbReference>
<evidence type="ECO:0000313" key="14">
    <source>
        <dbReference type="Proteomes" id="UP000243518"/>
    </source>
</evidence>
<feature type="transmembrane region" description="Helical" evidence="11">
    <location>
        <begin position="185"/>
        <end position="206"/>
    </location>
</feature>
<feature type="transmembrane region" description="Helical" evidence="11">
    <location>
        <begin position="298"/>
        <end position="317"/>
    </location>
</feature>
<dbReference type="GO" id="GO:0015297">
    <property type="term" value="F:antiporter activity"/>
    <property type="evidence" value="ECO:0007669"/>
    <property type="project" value="UniProtKB-KW"/>
</dbReference>
<evidence type="ECO:0000256" key="8">
    <source>
        <dbReference type="ARBA" id="ARBA00022989"/>
    </source>
</evidence>
<keyword evidence="6 11" id="KW-0812">Transmembrane</keyword>
<feature type="transmembrane region" description="Helical" evidence="11">
    <location>
        <begin position="88"/>
        <end position="111"/>
    </location>
</feature>
<evidence type="ECO:0000256" key="10">
    <source>
        <dbReference type="ARBA" id="ARBA00023136"/>
    </source>
</evidence>
<evidence type="ECO:0000256" key="3">
    <source>
        <dbReference type="ARBA" id="ARBA00022448"/>
    </source>
</evidence>
<evidence type="ECO:0000256" key="5">
    <source>
        <dbReference type="ARBA" id="ARBA00022538"/>
    </source>
</evidence>
<name>A0AAQ1G8M4_9GAMM</name>
<feature type="transmembrane region" description="Helical" evidence="11">
    <location>
        <begin position="6"/>
        <end position="25"/>
    </location>
</feature>
<dbReference type="InterPro" id="IPR003148">
    <property type="entry name" value="RCK_N"/>
</dbReference>
<dbReference type="Proteomes" id="UP000243518">
    <property type="component" value="Unassembled WGS sequence"/>
</dbReference>
<dbReference type="GO" id="GO:0012505">
    <property type="term" value="C:endomembrane system"/>
    <property type="evidence" value="ECO:0007669"/>
    <property type="project" value="UniProtKB-SubCell"/>
</dbReference>
<dbReference type="GO" id="GO:0006813">
    <property type="term" value="P:potassium ion transport"/>
    <property type="evidence" value="ECO:0007669"/>
    <property type="project" value="UniProtKB-KW"/>
</dbReference>
<reference evidence="13 14" key="1">
    <citation type="submission" date="2016-10" db="EMBL/GenBank/DDBJ databases">
        <authorList>
            <person name="Varghese N."/>
            <person name="Submissions S."/>
        </authorList>
    </citation>
    <scope>NUCLEOTIDE SEQUENCE [LARGE SCALE GENOMIC DNA]</scope>
    <source>
        <strain evidence="13 14">CECT 8317</strain>
    </source>
</reference>